<dbReference type="EMBL" id="FOIL01000016">
    <property type="protein sequence ID" value="SET38887.1"/>
    <property type="molecule type" value="Genomic_DNA"/>
</dbReference>
<dbReference type="SUPFAM" id="SSF47226">
    <property type="entry name" value="Histidine-containing phosphotransfer domain, HPT domain"/>
    <property type="match status" value="1"/>
</dbReference>
<dbReference type="AlphaFoldDB" id="A0A1I0E2N9"/>
<sequence>MLTVEALRAFGADIEDGLMRCMNNESMYLRLVDMALHDANFDRLVSALKAEDKKTAFEAVHAIKGVTANLSLTPLYETASEMTELLRTGADADYEGLLERLLQCRDKVLNR</sequence>
<dbReference type="OrthoDB" id="1669200at2"/>
<feature type="domain" description="HPt" evidence="2">
    <location>
        <begin position="22"/>
        <end position="111"/>
    </location>
</feature>
<name>A0A1I0E2N9_9FIRM</name>
<evidence type="ECO:0000259" key="2">
    <source>
        <dbReference type="PROSITE" id="PS50894"/>
    </source>
</evidence>
<reference evidence="4" key="1">
    <citation type="submission" date="2016-10" db="EMBL/GenBank/DDBJ databases">
        <authorList>
            <person name="Varghese N."/>
            <person name="Submissions S."/>
        </authorList>
    </citation>
    <scope>NUCLEOTIDE SEQUENCE [LARGE SCALE GENOMIC DNA]</scope>
    <source>
        <strain evidence="4">KH1P1</strain>
    </source>
</reference>
<dbReference type="InterPro" id="IPR036641">
    <property type="entry name" value="HPT_dom_sf"/>
</dbReference>
<dbReference type="STRING" id="1526.SAMN02910262_00617"/>
<feature type="modified residue" description="Phosphohistidine" evidence="1">
    <location>
        <position position="61"/>
    </location>
</feature>
<keyword evidence="4" id="KW-1185">Reference proteome</keyword>
<dbReference type="InterPro" id="IPR008207">
    <property type="entry name" value="Sig_transdc_His_kin_Hpt_dom"/>
</dbReference>
<evidence type="ECO:0000256" key="1">
    <source>
        <dbReference type="PROSITE-ProRule" id="PRU00110"/>
    </source>
</evidence>
<keyword evidence="1" id="KW-0597">Phosphoprotein</keyword>
<dbReference type="Gene3D" id="1.20.120.160">
    <property type="entry name" value="HPT domain"/>
    <property type="match status" value="1"/>
</dbReference>
<dbReference type="PROSITE" id="PS50894">
    <property type="entry name" value="HPT"/>
    <property type="match status" value="1"/>
</dbReference>
<proteinExistence type="predicted"/>
<dbReference type="eggNOG" id="COG2198">
    <property type="taxonomic scope" value="Bacteria"/>
</dbReference>
<dbReference type="Proteomes" id="UP000199820">
    <property type="component" value="Unassembled WGS sequence"/>
</dbReference>
<evidence type="ECO:0000313" key="4">
    <source>
        <dbReference type="Proteomes" id="UP000199820"/>
    </source>
</evidence>
<accession>A0A1I0E2N9</accession>
<evidence type="ECO:0000313" key="3">
    <source>
        <dbReference type="EMBL" id="SET38887.1"/>
    </source>
</evidence>
<dbReference type="RefSeq" id="WP_074649268.1">
    <property type="nucleotide sequence ID" value="NZ_FOIL01000016.1"/>
</dbReference>
<dbReference type="GO" id="GO:0000160">
    <property type="term" value="P:phosphorelay signal transduction system"/>
    <property type="evidence" value="ECO:0007669"/>
    <property type="project" value="InterPro"/>
</dbReference>
<protein>
    <submittedName>
        <fullName evidence="3">HPt (Histidine-containing phosphotransfer) domain-containing protein</fullName>
    </submittedName>
</protein>
<gene>
    <name evidence="3" type="ORF">SAMN04487771_10167</name>
</gene>
<dbReference type="Pfam" id="PF01627">
    <property type="entry name" value="Hpt"/>
    <property type="match status" value="1"/>
</dbReference>
<organism evidence="3 4">
    <name type="scientific">[Clostridium] aminophilum</name>
    <dbReference type="NCBI Taxonomy" id="1526"/>
    <lineage>
        <taxon>Bacteria</taxon>
        <taxon>Bacillati</taxon>
        <taxon>Bacillota</taxon>
        <taxon>Clostridia</taxon>
        <taxon>Lachnospirales</taxon>
        <taxon>Lachnospiraceae</taxon>
    </lineage>
</organism>